<sequence length="241" mass="27497">MEGSEGEAVFNSLNLNPQLFINEALNTVDDLVDEAFDFYLQQASTLLKTEGTDRSQDLSKGVVYIRNMIQSALDKRLGMWEKYCLHHCFAVPEGFSLPQTNELPDESSISEDALSDPDLDGQLNSLRAKLNVAGKESAELNRELRALEKQSSSSDRFASEALQLYEENSMHDMFQEMVKMASELRIKMDKLKARRMEDRQQIRTERVFNPKGEFCTINHGKGLYNAELQDLQEFVSELKNI</sequence>
<name>A0ACC1C0Q7_9ROSI</name>
<gene>
    <name evidence="1" type="ORF">Patl1_19011</name>
</gene>
<dbReference type="Proteomes" id="UP001164250">
    <property type="component" value="Chromosome 2"/>
</dbReference>
<evidence type="ECO:0000313" key="2">
    <source>
        <dbReference type="Proteomes" id="UP001164250"/>
    </source>
</evidence>
<organism evidence="1 2">
    <name type="scientific">Pistacia atlantica</name>
    <dbReference type="NCBI Taxonomy" id="434234"/>
    <lineage>
        <taxon>Eukaryota</taxon>
        <taxon>Viridiplantae</taxon>
        <taxon>Streptophyta</taxon>
        <taxon>Embryophyta</taxon>
        <taxon>Tracheophyta</taxon>
        <taxon>Spermatophyta</taxon>
        <taxon>Magnoliopsida</taxon>
        <taxon>eudicotyledons</taxon>
        <taxon>Gunneridae</taxon>
        <taxon>Pentapetalae</taxon>
        <taxon>rosids</taxon>
        <taxon>malvids</taxon>
        <taxon>Sapindales</taxon>
        <taxon>Anacardiaceae</taxon>
        <taxon>Pistacia</taxon>
    </lineage>
</organism>
<proteinExistence type="predicted"/>
<reference evidence="2" key="1">
    <citation type="journal article" date="2023" name="G3 (Bethesda)">
        <title>Genome assembly and association tests identify interacting loci associated with vigor, precocity, and sex in interspecific pistachio rootstocks.</title>
        <authorList>
            <person name="Palmer W."/>
            <person name="Jacygrad E."/>
            <person name="Sagayaradj S."/>
            <person name="Cavanaugh K."/>
            <person name="Han R."/>
            <person name="Bertier L."/>
            <person name="Beede B."/>
            <person name="Kafkas S."/>
            <person name="Golino D."/>
            <person name="Preece J."/>
            <person name="Michelmore R."/>
        </authorList>
    </citation>
    <scope>NUCLEOTIDE SEQUENCE [LARGE SCALE GENOMIC DNA]</scope>
</reference>
<comment type="caution">
    <text evidence="1">The sequence shown here is derived from an EMBL/GenBank/DDBJ whole genome shotgun (WGS) entry which is preliminary data.</text>
</comment>
<accession>A0ACC1C0Q7</accession>
<protein>
    <submittedName>
        <fullName evidence="1">Uncharacterized protein</fullName>
    </submittedName>
</protein>
<dbReference type="EMBL" id="CM047898">
    <property type="protein sequence ID" value="KAJ0105667.1"/>
    <property type="molecule type" value="Genomic_DNA"/>
</dbReference>
<evidence type="ECO:0000313" key="1">
    <source>
        <dbReference type="EMBL" id="KAJ0105667.1"/>
    </source>
</evidence>
<keyword evidence="2" id="KW-1185">Reference proteome</keyword>